<gene>
    <name evidence="4" type="ORF">HAHE_07700</name>
</gene>
<dbReference type="InterPro" id="IPR006321">
    <property type="entry name" value="PilT/PilU"/>
</dbReference>
<dbReference type="Proteomes" id="UP001374893">
    <property type="component" value="Chromosome"/>
</dbReference>
<proteinExistence type="inferred from homology"/>
<dbReference type="Pfam" id="PF00437">
    <property type="entry name" value="T2SSE"/>
    <property type="match status" value="1"/>
</dbReference>
<dbReference type="RefSeq" id="WP_338688773.1">
    <property type="nucleotide sequence ID" value="NZ_AP024702.1"/>
</dbReference>
<dbReference type="SMART" id="SM00382">
    <property type="entry name" value="AAA"/>
    <property type="match status" value="1"/>
</dbReference>
<sequence length="398" mass="43993">MNIPELMELAVTRRASDVHLAPERSPAIRVDGALRPLRQEYPPLSAQECEDAIIGILRPDQVDTLRQNLEIDLSYSLNLPKGTTRFRVNVHRQQRGLGAIFRLIPDDIPSPEALTMEKSIFKFAELPRGLVLFTGATGTGKSTTLACLIEQINRRREEHILTVEDPIEYTYSEKRACITQRELGIHTHGFAPALKSALREDPDVILVGEMRDLETIQLALTASETGHLVFSTVHTSDTSQTVDRIIDVFPAAQQSMVRSQLSAVLQGIVTQVLMPRASGSGRIAAREILLATPAVRTMIRESNTHQLYNALTSGLQAGMCPLELSLAAKVRQKLITRDAAEAEANRPSQLRDYLASSSFSFSVPGLAIAQPDDVEDHDDLDYDPRSSSQLTPAQRMEN</sequence>
<comment type="similarity">
    <text evidence="1">Belongs to the GSP E family.</text>
</comment>
<feature type="domain" description="Bacterial type II secretion system protein E" evidence="3">
    <location>
        <begin position="198"/>
        <end position="212"/>
    </location>
</feature>
<dbReference type="EMBL" id="AP024702">
    <property type="protein sequence ID" value="BCX46862.1"/>
    <property type="molecule type" value="Genomic_DNA"/>
</dbReference>
<dbReference type="InterPro" id="IPR050921">
    <property type="entry name" value="T4SS_GSP_E_ATPase"/>
</dbReference>
<dbReference type="PANTHER" id="PTHR30486">
    <property type="entry name" value="TWITCHING MOTILITY PROTEIN PILT"/>
    <property type="match status" value="1"/>
</dbReference>
<protein>
    <submittedName>
        <fullName evidence="4">Twitching motility protein PilT</fullName>
    </submittedName>
</protein>
<dbReference type="InterPro" id="IPR001482">
    <property type="entry name" value="T2SS/T4SS_dom"/>
</dbReference>
<evidence type="ECO:0000313" key="4">
    <source>
        <dbReference type="EMBL" id="BCX46862.1"/>
    </source>
</evidence>
<evidence type="ECO:0000259" key="3">
    <source>
        <dbReference type="PROSITE" id="PS00662"/>
    </source>
</evidence>
<feature type="compositionally biased region" description="Acidic residues" evidence="2">
    <location>
        <begin position="372"/>
        <end position="381"/>
    </location>
</feature>
<feature type="region of interest" description="Disordered" evidence="2">
    <location>
        <begin position="370"/>
        <end position="398"/>
    </location>
</feature>
<reference evidence="4 5" key="1">
    <citation type="submission" date="2021-06" db="EMBL/GenBank/DDBJ databases">
        <title>Complete genome of Haloferula helveola possessing various polysaccharide degrading enzymes.</title>
        <authorList>
            <person name="Takami H."/>
            <person name="Huang C."/>
            <person name="Hamasaki K."/>
        </authorList>
    </citation>
    <scope>NUCLEOTIDE SEQUENCE [LARGE SCALE GENOMIC DNA]</scope>
    <source>
        <strain evidence="4 5">CN-1</strain>
    </source>
</reference>
<evidence type="ECO:0000256" key="2">
    <source>
        <dbReference type="SAM" id="MobiDB-lite"/>
    </source>
</evidence>
<evidence type="ECO:0000256" key="1">
    <source>
        <dbReference type="ARBA" id="ARBA00006611"/>
    </source>
</evidence>
<keyword evidence="5" id="KW-1185">Reference proteome</keyword>
<name>A0ABN6H1N2_9BACT</name>
<evidence type="ECO:0000313" key="5">
    <source>
        <dbReference type="Proteomes" id="UP001374893"/>
    </source>
</evidence>
<dbReference type="Gene3D" id="3.40.50.300">
    <property type="entry name" value="P-loop containing nucleotide triphosphate hydrolases"/>
    <property type="match status" value="1"/>
</dbReference>
<dbReference type="NCBIfam" id="TIGR01420">
    <property type="entry name" value="pilT_fam"/>
    <property type="match status" value="1"/>
</dbReference>
<dbReference type="PROSITE" id="PS00662">
    <property type="entry name" value="T2SP_E"/>
    <property type="match status" value="1"/>
</dbReference>
<dbReference type="Gene3D" id="3.30.450.90">
    <property type="match status" value="1"/>
</dbReference>
<organism evidence="4 5">
    <name type="scientific">Haloferula helveola</name>
    <dbReference type="NCBI Taxonomy" id="490095"/>
    <lineage>
        <taxon>Bacteria</taxon>
        <taxon>Pseudomonadati</taxon>
        <taxon>Verrucomicrobiota</taxon>
        <taxon>Verrucomicrobiia</taxon>
        <taxon>Verrucomicrobiales</taxon>
        <taxon>Verrucomicrobiaceae</taxon>
        <taxon>Haloferula</taxon>
    </lineage>
</organism>
<dbReference type="InterPro" id="IPR003593">
    <property type="entry name" value="AAA+_ATPase"/>
</dbReference>
<dbReference type="CDD" id="cd01131">
    <property type="entry name" value="PilT"/>
    <property type="match status" value="1"/>
</dbReference>
<dbReference type="SUPFAM" id="SSF52540">
    <property type="entry name" value="P-loop containing nucleoside triphosphate hydrolases"/>
    <property type="match status" value="1"/>
</dbReference>
<dbReference type="InterPro" id="IPR027417">
    <property type="entry name" value="P-loop_NTPase"/>
</dbReference>
<accession>A0ABN6H1N2</accession>